<feature type="transmembrane region" description="Helical" evidence="9">
    <location>
        <begin position="75"/>
        <end position="97"/>
    </location>
</feature>
<feature type="transmembrane region" description="Helical" evidence="9">
    <location>
        <begin position="410"/>
        <end position="431"/>
    </location>
</feature>
<evidence type="ECO:0000256" key="7">
    <source>
        <dbReference type="ARBA" id="ARBA00022989"/>
    </source>
</evidence>
<dbReference type="GO" id="GO:0015190">
    <property type="term" value="F:L-leucine transmembrane transporter activity"/>
    <property type="evidence" value="ECO:0007669"/>
    <property type="project" value="TreeGrafter"/>
</dbReference>
<dbReference type="RefSeq" id="WP_034364704.1">
    <property type="nucleotide sequence ID" value="NZ_AWOR01000001.1"/>
</dbReference>
<dbReference type="NCBIfam" id="TIGR00796">
    <property type="entry name" value="livcs"/>
    <property type="match status" value="1"/>
</dbReference>
<protein>
    <recommendedName>
        <fullName evidence="9">Branched-chain amino acid transport system carrier protein</fullName>
    </recommendedName>
</protein>
<organism evidence="10 11">
    <name type="scientific">Comamonas testosteroni</name>
    <name type="common">Pseudomonas testosteroni</name>
    <dbReference type="NCBI Taxonomy" id="285"/>
    <lineage>
        <taxon>Bacteria</taxon>
        <taxon>Pseudomonadati</taxon>
        <taxon>Pseudomonadota</taxon>
        <taxon>Betaproteobacteria</taxon>
        <taxon>Burkholderiales</taxon>
        <taxon>Comamonadaceae</taxon>
        <taxon>Comamonas</taxon>
    </lineage>
</organism>
<dbReference type="Proteomes" id="UP000029553">
    <property type="component" value="Unassembled WGS sequence"/>
</dbReference>
<dbReference type="PANTHER" id="PTHR30588:SF0">
    <property type="entry name" value="BRANCHED-CHAIN AMINO ACID PERMEASE BRNQ"/>
    <property type="match status" value="1"/>
</dbReference>
<keyword evidence="7 9" id="KW-1133">Transmembrane helix</keyword>
<reference evidence="10 11" key="1">
    <citation type="submission" date="2013-09" db="EMBL/GenBank/DDBJ databases">
        <title>High correlation between genotypes and phenotypes of environmental bacteria Comamonas testosteroni strains.</title>
        <authorList>
            <person name="Liu L."/>
            <person name="Zhu W."/>
            <person name="Xia X."/>
            <person name="Xu B."/>
            <person name="Luo M."/>
            <person name="Wang G."/>
        </authorList>
    </citation>
    <scope>NUCLEOTIDE SEQUENCE [LARGE SCALE GENOMIC DNA]</scope>
    <source>
        <strain evidence="10 11">JL40</strain>
    </source>
</reference>
<keyword evidence="5 9" id="KW-0812">Transmembrane</keyword>
<keyword evidence="8 9" id="KW-0472">Membrane</keyword>
<feature type="transmembrane region" description="Helical" evidence="9">
    <location>
        <begin position="337"/>
        <end position="358"/>
    </location>
</feature>
<dbReference type="InterPro" id="IPR004685">
    <property type="entry name" value="Brnchd-chn_aa_trnsp_Livcs"/>
</dbReference>
<dbReference type="GO" id="GO:0015820">
    <property type="term" value="P:L-leucine transport"/>
    <property type="evidence" value="ECO:0007669"/>
    <property type="project" value="TreeGrafter"/>
</dbReference>
<evidence type="ECO:0000256" key="2">
    <source>
        <dbReference type="ARBA" id="ARBA00008540"/>
    </source>
</evidence>
<sequence length="442" mass="45535">MKKLKTWDIFALGFMTFALFLGAGNIIFPPMVGLAAGENLLGASTGFLLTGVGLPLLGVVALARVGGGLDTLTSPIGRIAGLVLAVAIYLTIGPLFATPRTATVSFEMGLAPFVGNTPAMLLAFTITYFVAVALLSLFPGRLMDNVGKIITPVLILALAVLGGSAVLAPVDGYSLSTEAYATQAAAFSEGFLQGYQTMDALASLIFGIVIVNAIKAAGVSDSKLHTRYCIYAGIIAATCLGLVYVSLMYLGATNSELAANATTGVQILTAFVQQTFGPAGLWLLAIVIMLACLTTGVGLITACSSFFSELTGISYRTMVIGLSVFSAVVANQGLAQLIAVAVPVLVGLYPVAIALIALSLLHRWNQPARVYIPVMTVALIFGLFDAAKAAKLDALVPAWLDKLPGAALGMGWVTPVVGVLVIAGLLDFAIGNKQSAANATRA</sequence>
<comment type="caution">
    <text evidence="10">The sequence shown here is derived from an EMBL/GenBank/DDBJ whole genome shotgun (WGS) entry which is preliminary data.</text>
</comment>
<dbReference type="GO" id="GO:0015818">
    <property type="term" value="P:isoleucine transport"/>
    <property type="evidence" value="ECO:0007669"/>
    <property type="project" value="TreeGrafter"/>
</dbReference>
<feature type="transmembrane region" description="Helical" evidence="9">
    <location>
        <begin position="200"/>
        <end position="218"/>
    </location>
</feature>
<comment type="subcellular location">
    <subcellularLocation>
        <location evidence="9">Cell inner membrane</location>
        <topology evidence="9">Multi-pass membrane protein</topology>
    </subcellularLocation>
    <subcellularLocation>
        <location evidence="1">Cell membrane</location>
        <topology evidence="1">Multi-pass membrane protein</topology>
    </subcellularLocation>
</comment>
<dbReference type="PANTHER" id="PTHR30588">
    <property type="entry name" value="BRANCHED-CHAIN AMINO ACID TRANSPORT SYSTEM 2 CARRIER PROTEIN"/>
    <property type="match status" value="1"/>
</dbReference>
<feature type="transmembrane region" description="Helical" evidence="9">
    <location>
        <begin position="230"/>
        <end position="250"/>
    </location>
</feature>
<feature type="transmembrane region" description="Helical" evidence="9">
    <location>
        <begin position="117"/>
        <end position="137"/>
    </location>
</feature>
<feature type="transmembrane region" description="Helical" evidence="9">
    <location>
        <begin position="370"/>
        <end position="390"/>
    </location>
</feature>
<keyword evidence="3 9" id="KW-0813">Transport</keyword>
<evidence type="ECO:0000256" key="8">
    <source>
        <dbReference type="ARBA" id="ARBA00023136"/>
    </source>
</evidence>
<dbReference type="GO" id="GO:0005304">
    <property type="term" value="F:L-valine transmembrane transporter activity"/>
    <property type="evidence" value="ECO:0007669"/>
    <property type="project" value="TreeGrafter"/>
</dbReference>
<comment type="similarity">
    <text evidence="2 9">Belongs to the branched chain amino acid transporter family.</text>
</comment>
<name>A0A096H3T5_COMTE</name>
<dbReference type="Pfam" id="PF05525">
    <property type="entry name" value="Branch_AA_trans"/>
    <property type="match status" value="1"/>
</dbReference>
<evidence type="ECO:0000256" key="9">
    <source>
        <dbReference type="RuleBase" id="RU362122"/>
    </source>
</evidence>
<dbReference type="GO" id="GO:0015188">
    <property type="term" value="F:L-isoleucine transmembrane transporter activity"/>
    <property type="evidence" value="ECO:0007669"/>
    <property type="project" value="TreeGrafter"/>
</dbReference>
<evidence type="ECO:0000256" key="1">
    <source>
        <dbReference type="ARBA" id="ARBA00004651"/>
    </source>
</evidence>
<dbReference type="GO" id="GO:0005886">
    <property type="term" value="C:plasma membrane"/>
    <property type="evidence" value="ECO:0007669"/>
    <property type="project" value="UniProtKB-SubCell"/>
</dbReference>
<accession>A0A096H3T5</accession>
<gene>
    <name evidence="10" type="ORF">P353_02240</name>
</gene>
<evidence type="ECO:0000313" key="10">
    <source>
        <dbReference type="EMBL" id="KGH32095.1"/>
    </source>
</evidence>
<feature type="transmembrane region" description="Helical" evidence="9">
    <location>
        <begin position="149"/>
        <end position="170"/>
    </location>
</feature>
<feature type="transmembrane region" description="Helical" evidence="9">
    <location>
        <begin position="40"/>
        <end position="63"/>
    </location>
</feature>
<dbReference type="AlphaFoldDB" id="A0A096H3T5"/>
<keyword evidence="6 9" id="KW-0029">Amino-acid transport</keyword>
<dbReference type="EMBL" id="AWOR01000001">
    <property type="protein sequence ID" value="KGH32095.1"/>
    <property type="molecule type" value="Genomic_DNA"/>
</dbReference>
<comment type="function">
    <text evidence="9">Component of the transport system for branched-chain amino acids.</text>
</comment>
<feature type="transmembrane region" description="Helical" evidence="9">
    <location>
        <begin position="7"/>
        <end position="28"/>
    </location>
</feature>
<keyword evidence="4" id="KW-1003">Cell membrane</keyword>
<feature type="transmembrane region" description="Helical" evidence="9">
    <location>
        <begin position="313"/>
        <end position="331"/>
    </location>
</feature>
<evidence type="ECO:0000256" key="4">
    <source>
        <dbReference type="ARBA" id="ARBA00022475"/>
    </source>
</evidence>
<evidence type="ECO:0000256" key="3">
    <source>
        <dbReference type="ARBA" id="ARBA00022448"/>
    </source>
</evidence>
<proteinExistence type="inferred from homology"/>
<evidence type="ECO:0000256" key="6">
    <source>
        <dbReference type="ARBA" id="ARBA00022970"/>
    </source>
</evidence>
<evidence type="ECO:0000313" key="11">
    <source>
        <dbReference type="Proteomes" id="UP000029553"/>
    </source>
</evidence>
<feature type="transmembrane region" description="Helical" evidence="9">
    <location>
        <begin position="281"/>
        <end position="301"/>
    </location>
</feature>
<evidence type="ECO:0000256" key="5">
    <source>
        <dbReference type="ARBA" id="ARBA00022692"/>
    </source>
</evidence>